<keyword evidence="7 14" id="KW-0812">Transmembrane</keyword>
<feature type="transmembrane region" description="Helical" evidence="14">
    <location>
        <begin position="7"/>
        <end position="26"/>
    </location>
</feature>
<reference evidence="17" key="1">
    <citation type="submission" date="2021-06" db="EMBL/GenBank/DDBJ databases">
        <title>Description of novel taxa of the family Lachnospiraceae.</title>
        <authorList>
            <person name="Chaplin A.V."/>
            <person name="Sokolova S.R."/>
            <person name="Pikina A.P."/>
            <person name="Korzhanova M."/>
            <person name="Belova V."/>
            <person name="Korostin D."/>
            <person name="Efimov B.A."/>
        </authorList>
    </citation>
    <scope>NUCLEOTIDE SEQUENCE</scope>
    <source>
        <strain evidence="17">ASD5720</strain>
    </source>
</reference>
<keyword evidence="5" id="KW-0597">Phosphoprotein</keyword>
<dbReference type="GO" id="GO:0005886">
    <property type="term" value="C:plasma membrane"/>
    <property type="evidence" value="ECO:0007669"/>
    <property type="project" value="UniProtKB-SubCell"/>
</dbReference>
<dbReference type="PANTHER" id="PTHR45528">
    <property type="entry name" value="SENSOR HISTIDINE KINASE CPXA"/>
    <property type="match status" value="1"/>
</dbReference>
<evidence type="ECO:0000256" key="11">
    <source>
        <dbReference type="ARBA" id="ARBA00022989"/>
    </source>
</evidence>
<dbReference type="CDD" id="cd00082">
    <property type="entry name" value="HisKA"/>
    <property type="match status" value="1"/>
</dbReference>
<feature type="domain" description="HAMP" evidence="16">
    <location>
        <begin position="190"/>
        <end position="242"/>
    </location>
</feature>
<dbReference type="Pfam" id="PF02518">
    <property type="entry name" value="HATPase_c"/>
    <property type="match status" value="1"/>
</dbReference>
<dbReference type="InterPro" id="IPR005467">
    <property type="entry name" value="His_kinase_dom"/>
</dbReference>
<dbReference type="SUPFAM" id="SSF55874">
    <property type="entry name" value="ATPase domain of HSP90 chaperone/DNA topoisomerase II/histidine kinase"/>
    <property type="match status" value="1"/>
</dbReference>
<dbReference type="GO" id="GO:0005524">
    <property type="term" value="F:ATP binding"/>
    <property type="evidence" value="ECO:0007669"/>
    <property type="project" value="UniProtKB-KW"/>
</dbReference>
<dbReference type="RefSeq" id="WP_158341941.1">
    <property type="nucleotide sequence ID" value="NZ_JAHQCW010000007.1"/>
</dbReference>
<dbReference type="Pfam" id="PF00512">
    <property type="entry name" value="HisKA"/>
    <property type="match status" value="1"/>
</dbReference>
<dbReference type="SUPFAM" id="SSF158472">
    <property type="entry name" value="HAMP domain-like"/>
    <property type="match status" value="1"/>
</dbReference>
<dbReference type="InterPro" id="IPR003594">
    <property type="entry name" value="HATPase_dom"/>
</dbReference>
<dbReference type="PROSITE" id="PS50885">
    <property type="entry name" value="HAMP"/>
    <property type="match status" value="1"/>
</dbReference>
<comment type="catalytic activity">
    <reaction evidence="1">
        <text>ATP + protein L-histidine = ADP + protein N-phospho-L-histidine.</text>
        <dbReference type="EC" id="2.7.13.3"/>
    </reaction>
</comment>
<dbReference type="InterPro" id="IPR050398">
    <property type="entry name" value="HssS/ArlS-like"/>
</dbReference>
<dbReference type="EMBL" id="JAHQCW010000007">
    <property type="protein sequence ID" value="MBU9736118.1"/>
    <property type="molecule type" value="Genomic_DNA"/>
</dbReference>
<gene>
    <name evidence="17" type="ORF">KTH89_06180</name>
</gene>
<dbReference type="Proteomes" id="UP000712157">
    <property type="component" value="Unassembled WGS sequence"/>
</dbReference>
<keyword evidence="8" id="KW-0547">Nucleotide-binding</keyword>
<keyword evidence="13 14" id="KW-0472">Membrane</keyword>
<keyword evidence="18" id="KW-1185">Reference proteome</keyword>
<evidence type="ECO:0000256" key="4">
    <source>
        <dbReference type="ARBA" id="ARBA00022475"/>
    </source>
</evidence>
<evidence type="ECO:0000256" key="10">
    <source>
        <dbReference type="ARBA" id="ARBA00022840"/>
    </source>
</evidence>
<dbReference type="FunFam" id="1.10.287.130:FF:000001">
    <property type="entry name" value="Two-component sensor histidine kinase"/>
    <property type="match status" value="1"/>
</dbReference>
<dbReference type="EC" id="2.7.13.3" evidence="3"/>
<keyword evidence="6" id="KW-0808">Transferase</keyword>
<dbReference type="AlphaFoldDB" id="A0A949JVV7"/>
<evidence type="ECO:0000313" key="17">
    <source>
        <dbReference type="EMBL" id="MBU9736118.1"/>
    </source>
</evidence>
<feature type="transmembrane region" description="Helical" evidence="14">
    <location>
        <begin position="171"/>
        <end position="192"/>
    </location>
</feature>
<evidence type="ECO:0000256" key="2">
    <source>
        <dbReference type="ARBA" id="ARBA00004651"/>
    </source>
</evidence>
<dbReference type="GO" id="GO:0000155">
    <property type="term" value="F:phosphorelay sensor kinase activity"/>
    <property type="evidence" value="ECO:0007669"/>
    <property type="project" value="InterPro"/>
</dbReference>
<evidence type="ECO:0000259" key="16">
    <source>
        <dbReference type="PROSITE" id="PS50885"/>
    </source>
</evidence>
<keyword evidence="11 14" id="KW-1133">Transmembrane helix</keyword>
<dbReference type="Gene3D" id="6.10.340.10">
    <property type="match status" value="1"/>
</dbReference>
<comment type="subcellular location">
    <subcellularLocation>
        <location evidence="2">Cell membrane</location>
        <topology evidence="2">Multi-pass membrane protein</topology>
    </subcellularLocation>
</comment>
<sequence>MKLYAKFIIAYVIFGFLSFFLIATLTSSLTLKQLEEEKADNLYREAIFVASTYAKNYYTEALSLEELQTQLKAVDTYVSAPVWIIDTDGTILLNSREKVNLENPKVLTDFDPTFTGNQYYCISNFYDCYQEEVLSVISPITLNLKTRGYVLIHYPVSAISQERDRLLNVSYITLIGIFLLSLLILAAFTFLVSKPLKRITFAANQYAAGNLKYELPVTTDDEMGRLSATLNYMSTELSKMEEYQKKFVSNISHDFRSPLTSIKGYVEAILDGTIPPEMQEKYLNIVLFETERLNKLTSGLLTLNDFDRRGTLLDITDFDINSIIKKTAATFEGTCTSKRISIELIFSAKVLYVSADMGKIQQVLYNLIDNAIKFSNPDSVIYVETTEKHEKVFVSVKDAGIGIPKESLKKIWERFYKTDLSRGKDKKGTGLGLSITKEIIQAHKENINVISTEGVGTEFIFSLPRSKNIKSSDIE</sequence>
<dbReference type="Pfam" id="PF00672">
    <property type="entry name" value="HAMP"/>
    <property type="match status" value="1"/>
</dbReference>
<evidence type="ECO:0000256" key="6">
    <source>
        <dbReference type="ARBA" id="ARBA00022679"/>
    </source>
</evidence>
<dbReference type="InterPro" id="IPR004358">
    <property type="entry name" value="Sig_transdc_His_kin-like_C"/>
</dbReference>
<evidence type="ECO:0000256" key="13">
    <source>
        <dbReference type="ARBA" id="ARBA00023136"/>
    </source>
</evidence>
<keyword evidence="4" id="KW-1003">Cell membrane</keyword>
<evidence type="ECO:0000256" key="8">
    <source>
        <dbReference type="ARBA" id="ARBA00022741"/>
    </source>
</evidence>
<keyword evidence="12" id="KW-0902">Two-component regulatory system</keyword>
<dbReference type="FunFam" id="3.30.565.10:FF:000006">
    <property type="entry name" value="Sensor histidine kinase WalK"/>
    <property type="match status" value="1"/>
</dbReference>
<dbReference type="InterPro" id="IPR036097">
    <property type="entry name" value="HisK_dim/P_sf"/>
</dbReference>
<proteinExistence type="predicted"/>
<dbReference type="Gene3D" id="1.10.287.130">
    <property type="match status" value="1"/>
</dbReference>
<dbReference type="Gene3D" id="3.30.565.10">
    <property type="entry name" value="Histidine kinase-like ATPase, C-terminal domain"/>
    <property type="match status" value="1"/>
</dbReference>
<feature type="domain" description="Histidine kinase" evidence="15">
    <location>
        <begin position="250"/>
        <end position="467"/>
    </location>
</feature>
<dbReference type="CDD" id="cd06225">
    <property type="entry name" value="HAMP"/>
    <property type="match status" value="1"/>
</dbReference>
<evidence type="ECO:0000256" key="5">
    <source>
        <dbReference type="ARBA" id="ARBA00022553"/>
    </source>
</evidence>
<evidence type="ECO:0000256" key="1">
    <source>
        <dbReference type="ARBA" id="ARBA00000085"/>
    </source>
</evidence>
<dbReference type="PRINTS" id="PR00344">
    <property type="entry name" value="BCTRLSENSOR"/>
</dbReference>
<dbReference type="PROSITE" id="PS50109">
    <property type="entry name" value="HIS_KIN"/>
    <property type="match status" value="1"/>
</dbReference>
<accession>A0A949JVV7</accession>
<evidence type="ECO:0000259" key="15">
    <source>
        <dbReference type="PROSITE" id="PS50109"/>
    </source>
</evidence>
<keyword evidence="10" id="KW-0067">ATP-binding</keyword>
<organism evidence="17 18">
    <name type="scientific">Diplocloster agilis</name>
    <dbReference type="NCBI Taxonomy" id="2850323"/>
    <lineage>
        <taxon>Bacteria</taxon>
        <taxon>Bacillati</taxon>
        <taxon>Bacillota</taxon>
        <taxon>Clostridia</taxon>
        <taxon>Lachnospirales</taxon>
        <taxon>Lachnospiraceae</taxon>
        <taxon>Diplocloster</taxon>
    </lineage>
</organism>
<dbReference type="CDD" id="cd00075">
    <property type="entry name" value="HATPase"/>
    <property type="match status" value="1"/>
</dbReference>
<dbReference type="SMART" id="SM00304">
    <property type="entry name" value="HAMP"/>
    <property type="match status" value="1"/>
</dbReference>
<evidence type="ECO:0000256" key="9">
    <source>
        <dbReference type="ARBA" id="ARBA00022777"/>
    </source>
</evidence>
<comment type="caution">
    <text evidence="17">The sequence shown here is derived from an EMBL/GenBank/DDBJ whole genome shotgun (WGS) entry which is preliminary data.</text>
</comment>
<dbReference type="SMART" id="SM00387">
    <property type="entry name" value="HATPase_c"/>
    <property type="match status" value="1"/>
</dbReference>
<dbReference type="InterPro" id="IPR003661">
    <property type="entry name" value="HisK_dim/P_dom"/>
</dbReference>
<keyword evidence="9" id="KW-0418">Kinase</keyword>
<evidence type="ECO:0000256" key="12">
    <source>
        <dbReference type="ARBA" id="ARBA00023012"/>
    </source>
</evidence>
<evidence type="ECO:0000256" key="7">
    <source>
        <dbReference type="ARBA" id="ARBA00022692"/>
    </source>
</evidence>
<evidence type="ECO:0000256" key="3">
    <source>
        <dbReference type="ARBA" id="ARBA00012438"/>
    </source>
</evidence>
<dbReference type="InterPro" id="IPR036890">
    <property type="entry name" value="HATPase_C_sf"/>
</dbReference>
<dbReference type="PANTHER" id="PTHR45528:SF1">
    <property type="entry name" value="SENSOR HISTIDINE KINASE CPXA"/>
    <property type="match status" value="1"/>
</dbReference>
<evidence type="ECO:0000313" key="18">
    <source>
        <dbReference type="Proteomes" id="UP000712157"/>
    </source>
</evidence>
<protein>
    <recommendedName>
        <fullName evidence="3">histidine kinase</fullName>
        <ecNumber evidence="3">2.7.13.3</ecNumber>
    </recommendedName>
</protein>
<name>A0A949JVV7_9FIRM</name>
<dbReference type="SMART" id="SM00388">
    <property type="entry name" value="HisKA"/>
    <property type="match status" value="1"/>
</dbReference>
<dbReference type="SUPFAM" id="SSF47384">
    <property type="entry name" value="Homodimeric domain of signal transducing histidine kinase"/>
    <property type="match status" value="1"/>
</dbReference>
<evidence type="ECO:0000256" key="14">
    <source>
        <dbReference type="SAM" id="Phobius"/>
    </source>
</evidence>
<dbReference type="InterPro" id="IPR003660">
    <property type="entry name" value="HAMP_dom"/>
</dbReference>